<dbReference type="Proteomes" id="UP001501747">
    <property type="component" value="Unassembled WGS sequence"/>
</dbReference>
<feature type="chain" id="PRO_5047084323" description="DUF5666 domain-containing protein" evidence="1">
    <location>
        <begin position="27"/>
        <end position="104"/>
    </location>
</feature>
<comment type="caution">
    <text evidence="2">The sequence shown here is derived from an EMBL/GenBank/DDBJ whole genome shotgun (WGS) entry which is preliminary data.</text>
</comment>
<evidence type="ECO:0000256" key="1">
    <source>
        <dbReference type="SAM" id="SignalP"/>
    </source>
</evidence>
<reference evidence="3" key="1">
    <citation type="journal article" date="2019" name="Int. J. Syst. Evol. Microbiol.">
        <title>The Global Catalogue of Microorganisms (GCM) 10K type strain sequencing project: providing services to taxonomists for standard genome sequencing and annotation.</title>
        <authorList>
            <consortium name="The Broad Institute Genomics Platform"/>
            <consortium name="The Broad Institute Genome Sequencing Center for Infectious Disease"/>
            <person name="Wu L."/>
            <person name="Ma J."/>
        </authorList>
    </citation>
    <scope>NUCLEOTIDE SEQUENCE [LARGE SCALE GENOMIC DNA]</scope>
    <source>
        <strain evidence="3">JCM 17342</strain>
    </source>
</reference>
<accession>A0ABP7R9Q0</accession>
<organism evidence="2 3">
    <name type="scientific">Allokutzneria multivorans</name>
    <dbReference type="NCBI Taxonomy" id="1142134"/>
    <lineage>
        <taxon>Bacteria</taxon>
        <taxon>Bacillati</taxon>
        <taxon>Actinomycetota</taxon>
        <taxon>Actinomycetes</taxon>
        <taxon>Pseudonocardiales</taxon>
        <taxon>Pseudonocardiaceae</taxon>
        <taxon>Allokutzneria</taxon>
    </lineage>
</organism>
<evidence type="ECO:0000313" key="2">
    <source>
        <dbReference type="EMBL" id="GAA3993950.1"/>
    </source>
</evidence>
<keyword evidence="1" id="KW-0732">Signal</keyword>
<gene>
    <name evidence="2" type="ORF">GCM10022247_11860</name>
</gene>
<keyword evidence="3" id="KW-1185">Reference proteome</keyword>
<evidence type="ECO:0008006" key="4">
    <source>
        <dbReference type="Google" id="ProtNLM"/>
    </source>
</evidence>
<name>A0ABP7R9Q0_9PSEU</name>
<evidence type="ECO:0000313" key="3">
    <source>
        <dbReference type="Proteomes" id="UP001501747"/>
    </source>
</evidence>
<proteinExistence type="predicted"/>
<sequence>MSISAKFLAAITVSGAVLLGAGTALAAPAAGSTATASAEIVLDSATVVSVSAGKLNVKLSTGASASVKLNSATEITGKLVAGVKVKVLCFKVDGSLVAKTVIVL</sequence>
<dbReference type="EMBL" id="BAABAL010000005">
    <property type="protein sequence ID" value="GAA3993950.1"/>
    <property type="molecule type" value="Genomic_DNA"/>
</dbReference>
<protein>
    <recommendedName>
        <fullName evidence="4">DUF5666 domain-containing protein</fullName>
    </recommendedName>
</protein>
<dbReference type="RefSeq" id="WP_344871488.1">
    <property type="nucleotide sequence ID" value="NZ_BAABAL010000005.1"/>
</dbReference>
<feature type="signal peptide" evidence="1">
    <location>
        <begin position="1"/>
        <end position="26"/>
    </location>
</feature>